<evidence type="ECO:0000256" key="12">
    <source>
        <dbReference type="ARBA" id="ARBA00031636"/>
    </source>
</evidence>
<feature type="transmembrane region" description="Helical" evidence="13">
    <location>
        <begin position="296"/>
        <end position="317"/>
    </location>
</feature>
<dbReference type="NCBIfam" id="TIGR00797">
    <property type="entry name" value="matE"/>
    <property type="match status" value="1"/>
</dbReference>
<organism evidence="14 15">
    <name type="scientific">Candidatus Monoglobus merdigallinarum</name>
    <dbReference type="NCBI Taxonomy" id="2838698"/>
    <lineage>
        <taxon>Bacteria</taxon>
        <taxon>Bacillati</taxon>
        <taxon>Bacillota</taxon>
        <taxon>Clostridia</taxon>
        <taxon>Monoglobales</taxon>
        <taxon>Monoglobaceae</taxon>
        <taxon>Monoglobus</taxon>
    </lineage>
</organism>
<dbReference type="GO" id="GO:0042910">
    <property type="term" value="F:xenobiotic transmembrane transporter activity"/>
    <property type="evidence" value="ECO:0007669"/>
    <property type="project" value="InterPro"/>
</dbReference>
<feature type="transmembrane region" description="Helical" evidence="13">
    <location>
        <begin position="65"/>
        <end position="86"/>
    </location>
</feature>
<dbReference type="GO" id="GO:0005886">
    <property type="term" value="C:plasma membrane"/>
    <property type="evidence" value="ECO:0007669"/>
    <property type="project" value="UniProtKB-SubCell"/>
</dbReference>
<dbReference type="CDD" id="cd13144">
    <property type="entry name" value="MATE_like_4"/>
    <property type="match status" value="1"/>
</dbReference>
<dbReference type="AlphaFoldDB" id="A0A9D1TLT5"/>
<reference evidence="14" key="1">
    <citation type="journal article" date="2021" name="PeerJ">
        <title>Extensive microbial diversity within the chicken gut microbiome revealed by metagenomics and culture.</title>
        <authorList>
            <person name="Gilroy R."/>
            <person name="Ravi A."/>
            <person name="Getino M."/>
            <person name="Pursley I."/>
            <person name="Horton D.L."/>
            <person name="Alikhan N.F."/>
            <person name="Baker D."/>
            <person name="Gharbi K."/>
            <person name="Hall N."/>
            <person name="Watson M."/>
            <person name="Adriaenssens E.M."/>
            <person name="Foster-Nyarko E."/>
            <person name="Jarju S."/>
            <person name="Secka A."/>
            <person name="Antonio M."/>
            <person name="Oren A."/>
            <person name="Chaudhuri R.R."/>
            <person name="La Ragione R."/>
            <person name="Hildebrand F."/>
            <person name="Pallen M.J."/>
        </authorList>
    </citation>
    <scope>NUCLEOTIDE SEQUENCE</scope>
    <source>
        <strain evidence="14">5790</strain>
    </source>
</reference>
<comment type="subcellular location">
    <subcellularLocation>
        <location evidence="2">Cell membrane</location>
        <topology evidence="2">Multi-pass membrane protein</topology>
    </subcellularLocation>
</comment>
<feature type="transmembrane region" description="Helical" evidence="13">
    <location>
        <begin position="24"/>
        <end position="45"/>
    </location>
</feature>
<keyword evidence="7" id="KW-1003">Cell membrane</keyword>
<feature type="transmembrane region" description="Helical" evidence="13">
    <location>
        <begin position="180"/>
        <end position="199"/>
    </location>
</feature>
<feature type="transmembrane region" description="Helical" evidence="13">
    <location>
        <begin position="426"/>
        <end position="446"/>
    </location>
</feature>
<keyword evidence="10" id="KW-0406">Ion transport</keyword>
<comment type="caution">
    <text evidence="14">The sequence shown here is derived from an EMBL/GenBank/DDBJ whole genome shotgun (WGS) entry which is preliminary data.</text>
</comment>
<name>A0A9D1TLT5_9FIRM</name>
<dbReference type="InterPro" id="IPR048279">
    <property type="entry name" value="MdtK-like"/>
</dbReference>
<evidence type="ECO:0000256" key="4">
    <source>
        <dbReference type="ARBA" id="ARBA00020268"/>
    </source>
</evidence>
<comment type="similarity">
    <text evidence="3">Belongs to the multi antimicrobial extrusion (MATE) (TC 2.A.66.1) family.</text>
</comment>
<protein>
    <recommendedName>
        <fullName evidence="4">Probable multidrug resistance protein NorM</fullName>
    </recommendedName>
    <alternativeName>
        <fullName evidence="12">Multidrug-efflux transporter</fullName>
    </alternativeName>
</protein>
<comment type="function">
    <text evidence="1">Multidrug efflux pump.</text>
</comment>
<gene>
    <name evidence="14" type="ORF">H9900_04900</name>
</gene>
<dbReference type="PANTHER" id="PTHR43298:SF2">
    <property type="entry name" value="FMN_FAD EXPORTER YEEO-RELATED"/>
    <property type="match status" value="1"/>
</dbReference>
<reference evidence="14" key="2">
    <citation type="submission" date="2021-04" db="EMBL/GenBank/DDBJ databases">
        <authorList>
            <person name="Gilroy R."/>
        </authorList>
    </citation>
    <scope>NUCLEOTIDE SEQUENCE</scope>
    <source>
        <strain evidence="14">5790</strain>
    </source>
</reference>
<evidence type="ECO:0000256" key="13">
    <source>
        <dbReference type="SAM" id="Phobius"/>
    </source>
</evidence>
<evidence type="ECO:0000313" key="14">
    <source>
        <dbReference type="EMBL" id="HIV86130.1"/>
    </source>
</evidence>
<evidence type="ECO:0000313" key="15">
    <source>
        <dbReference type="Proteomes" id="UP000824162"/>
    </source>
</evidence>
<sequence>MSTEKDVLNSVKENKMGTMPINKLLISMSLPIIASMLVQALYNIVDSIFVAQINENALTAVSLAYPVQNLMIAIASGTGVGVNSFISKCLGAKDFKYANKAANVSIFLALMNWLILIIIGLTLSRWFFTVQTDNPEIIEYGYEYLSIVSVFSVGVFGQIMGERLLQSTGKTMYTMITQGIGAIINIIFDPILIFGLLGFPELGVSGAAIATVMGQIVAMLLAVFFNIKFNKELKFDLKKILPEKHIVASIYKVGLPSVLMIAISSVTTFAMNKILIAFTSTATAVYGVYFKLNSFIFMPIFGLNNGMVPILAYNYGAEKYSRVLKTMRLSIIYAISIMLIGLLIFQIFPEQLLMMFNASEEMISIGVPALRIISISFLAAGFCIVTLSVFQALGQGMYSLITSVSRQLVVLVPVAYVLSLLGELELIWWSMPIAEIISVALCIIFIKMTFKRLNIPLSSKGAA</sequence>
<evidence type="ECO:0000256" key="3">
    <source>
        <dbReference type="ARBA" id="ARBA00010199"/>
    </source>
</evidence>
<dbReference type="InterPro" id="IPR050222">
    <property type="entry name" value="MATE_MdtK"/>
</dbReference>
<dbReference type="PANTHER" id="PTHR43298">
    <property type="entry name" value="MULTIDRUG RESISTANCE PROTEIN NORM-RELATED"/>
    <property type="match status" value="1"/>
</dbReference>
<accession>A0A9D1TLT5</accession>
<proteinExistence type="inferred from homology"/>
<feature type="transmembrane region" description="Helical" evidence="13">
    <location>
        <begin position="140"/>
        <end position="159"/>
    </location>
</feature>
<dbReference type="Pfam" id="PF01554">
    <property type="entry name" value="MatE"/>
    <property type="match status" value="2"/>
</dbReference>
<feature type="transmembrane region" description="Helical" evidence="13">
    <location>
        <begin position="329"/>
        <end position="348"/>
    </location>
</feature>
<evidence type="ECO:0000256" key="11">
    <source>
        <dbReference type="ARBA" id="ARBA00023136"/>
    </source>
</evidence>
<keyword evidence="9 13" id="KW-1133">Transmembrane helix</keyword>
<dbReference type="GO" id="GO:0006811">
    <property type="term" value="P:monoatomic ion transport"/>
    <property type="evidence" value="ECO:0007669"/>
    <property type="project" value="UniProtKB-KW"/>
</dbReference>
<dbReference type="InterPro" id="IPR002528">
    <property type="entry name" value="MATE_fam"/>
</dbReference>
<dbReference type="Proteomes" id="UP000824162">
    <property type="component" value="Unassembled WGS sequence"/>
</dbReference>
<evidence type="ECO:0000256" key="10">
    <source>
        <dbReference type="ARBA" id="ARBA00023065"/>
    </source>
</evidence>
<evidence type="ECO:0000256" key="7">
    <source>
        <dbReference type="ARBA" id="ARBA00022475"/>
    </source>
</evidence>
<keyword evidence="11 13" id="KW-0472">Membrane</keyword>
<feature type="transmembrane region" description="Helical" evidence="13">
    <location>
        <begin position="205"/>
        <end position="229"/>
    </location>
</feature>
<evidence type="ECO:0000256" key="5">
    <source>
        <dbReference type="ARBA" id="ARBA00022448"/>
    </source>
</evidence>
<keyword evidence="5" id="KW-0813">Transport</keyword>
<feature type="transmembrane region" description="Helical" evidence="13">
    <location>
        <begin position="368"/>
        <end position="390"/>
    </location>
</feature>
<evidence type="ECO:0000256" key="1">
    <source>
        <dbReference type="ARBA" id="ARBA00003408"/>
    </source>
</evidence>
<evidence type="ECO:0000256" key="8">
    <source>
        <dbReference type="ARBA" id="ARBA00022692"/>
    </source>
</evidence>
<dbReference type="GO" id="GO:0015297">
    <property type="term" value="F:antiporter activity"/>
    <property type="evidence" value="ECO:0007669"/>
    <property type="project" value="UniProtKB-KW"/>
</dbReference>
<evidence type="ECO:0000256" key="6">
    <source>
        <dbReference type="ARBA" id="ARBA00022449"/>
    </source>
</evidence>
<evidence type="ECO:0000256" key="9">
    <source>
        <dbReference type="ARBA" id="ARBA00022989"/>
    </source>
</evidence>
<feature type="transmembrane region" description="Helical" evidence="13">
    <location>
        <begin position="250"/>
        <end position="276"/>
    </location>
</feature>
<keyword evidence="8 13" id="KW-0812">Transmembrane</keyword>
<dbReference type="EMBL" id="DXIJ01000103">
    <property type="protein sequence ID" value="HIV86130.1"/>
    <property type="molecule type" value="Genomic_DNA"/>
</dbReference>
<feature type="transmembrane region" description="Helical" evidence="13">
    <location>
        <begin position="397"/>
        <end position="420"/>
    </location>
</feature>
<dbReference type="PIRSF" id="PIRSF006603">
    <property type="entry name" value="DinF"/>
    <property type="match status" value="1"/>
</dbReference>
<evidence type="ECO:0000256" key="2">
    <source>
        <dbReference type="ARBA" id="ARBA00004651"/>
    </source>
</evidence>
<feature type="transmembrane region" description="Helical" evidence="13">
    <location>
        <begin position="106"/>
        <end position="128"/>
    </location>
</feature>
<keyword evidence="6" id="KW-0050">Antiport</keyword>